<organism evidence="6 7">
    <name type="scientific">Abiotrophia defectiva ATCC 49176</name>
    <dbReference type="NCBI Taxonomy" id="592010"/>
    <lineage>
        <taxon>Bacteria</taxon>
        <taxon>Bacillati</taxon>
        <taxon>Bacillota</taxon>
        <taxon>Bacilli</taxon>
        <taxon>Lactobacillales</taxon>
        <taxon>Aerococcaceae</taxon>
        <taxon>Abiotrophia</taxon>
    </lineage>
</organism>
<dbReference type="PRINTS" id="PR00368">
    <property type="entry name" value="FADPNR"/>
</dbReference>
<protein>
    <submittedName>
        <fullName evidence="6">Flavoprotein family protein</fullName>
    </submittedName>
</protein>
<feature type="domain" description="RsdA/BaiN/AoA(So)-like insert" evidence="5">
    <location>
        <begin position="197"/>
        <end position="385"/>
    </location>
</feature>
<dbReference type="OrthoDB" id="9773233at2"/>
<dbReference type="RefSeq" id="WP_023391344.1">
    <property type="nucleotide sequence ID" value="NZ_KI535340.1"/>
</dbReference>
<dbReference type="EMBL" id="ACIN03000004">
    <property type="protein sequence ID" value="ESK65959.1"/>
    <property type="molecule type" value="Genomic_DNA"/>
</dbReference>
<dbReference type="InterPro" id="IPR036188">
    <property type="entry name" value="FAD/NAD-bd_sf"/>
</dbReference>
<evidence type="ECO:0000256" key="3">
    <source>
        <dbReference type="ARBA" id="ARBA00022827"/>
    </source>
</evidence>
<evidence type="ECO:0000259" key="5">
    <source>
        <dbReference type="Pfam" id="PF22780"/>
    </source>
</evidence>
<gene>
    <name evidence="6" type="ORF">GCWU000182_000693</name>
</gene>
<dbReference type="GeneID" id="84816782"/>
<sequence length="449" mass="48300">MTHPSFDVLVVGAGSSGLMAAINAASQGARVLLLEKNKRPGRKLLLSGGGRCNVTNRTSRQDLIAHIPGNGKFLYSALNQFDQDDIIDFFQSRGVALKEEDHGRMFPVTNSARTILDTLLAELEALDVTIWYEAPVERLLLDREAGRVRGVLLASGREVLAPAVVLAVGGRAYPKTGATGDGYAWARAAGHTIERLYATEAPLLSQDSFIVDKSLQGVSLRDVAVTVWDAVGAPSASSQAQTAENTPDKQSSAPAKAIVTHQMDMIFTHFGFSGPAILRCSGHVNQWLFAHPEAESCLLTVNFQPNLTQAELSAQAEVGRDKQLLTLLKQWVPERLALVLCQQLGVAPEIAFKQLTHAQVAQLWQLMTAFPLSATGSQPLEKGFVTGGGVSTKEVNPKTMESKLTQGLFFCGEFLDINGYTGGYNITAAFVTGTIAGQYAAWKSFELQG</sequence>
<dbReference type="NCBIfam" id="TIGR00275">
    <property type="entry name" value="aminoacetone oxidase family FAD-binding enzyme"/>
    <property type="match status" value="1"/>
</dbReference>
<dbReference type="SUPFAM" id="SSF160996">
    <property type="entry name" value="HI0933 insert domain-like"/>
    <property type="match status" value="1"/>
</dbReference>
<dbReference type="Gene3D" id="1.10.8.260">
    <property type="entry name" value="HI0933 insert domain-like"/>
    <property type="match status" value="1"/>
</dbReference>
<dbReference type="Pfam" id="PF03486">
    <property type="entry name" value="HI0933_like"/>
    <property type="match status" value="1"/>
</dbReference>
<feature type="domain" description="RsdA/BaiN/AoA(So)-like Rossmann fold-like" evidence="4">
    <location>
        <begin position="7"/>
        <end position="438"/>
    </location>
</feature>
<reference evidence="6" key="1">
    <citation type="submission" date="2013-06" db="EMBL/GenBank/DDBJ databases">
        <authorList>
            <person name="Weinstock G."/>
            <person name="Sodergren E."/>
            <person name="Clifton S."/>
            <person name="Fulton L."/>
            <person name="Fulton B."/>
            <person name="Courtney L."/>
            <person name="Fronick C."/>
            <person name="Harrison M."/>
            <person name="Strong C."/>
            <person name="Farmer C."/>
            <person name="Delahaunty K."/>
            <person name="Markovic C."/>
            <person name="Hall O."/>
            <person name="Minx P."/>
            <person name="Tomlinson C."/>
            <person name="Mitreva M."/>
            <person name="Nelson J."/>
            <person name="Hou S."/>
            <person name="Wollam A."/>
            <person name="Pepin K.H."/>
            <person name="Johnson M."/>
            <person name="Bhonagiri V."/>
            <person name="Nash W.E."/>
            <person name="Warren W."/>
            <person name="Chinwalla A."/>
            <person name="Mardis E.R."/>
            <person name="Wilson R.K."/>
        </authorList>
    </citation>
    <scope>NUCLEOTIDE SEQUENCE [LARGE SCALE GENOMIC DNA]</scope>
    <source>
        <strain evidence="6">ATCC 49176</strain>
    </source>
</reference>
<dbReference type="InterPro" id="IPR004792">
    <property type="entry name" value="BaiN-like"/>
</dbReference>
<dbReference type="eggNOG" id="COG2081">
    <property type="taxonomic scope" value="Bacteria"/>
</dbReference>
<dbReference type="SUPFAM" id="SSF51905">
    <property type="entry name" value="FAD/NAD(P)-binding domain"/>
    <property type="match status" value="1"/>
</dbReference>
<dbReference type="InterPro" id="IPR057661">
    <property type="entry name" value="RsdA/BaiN/AoA(So)_Rossmann"/>
</dbReference>
<evidence type="ECO:0000259" key="4">
    <source>
        <dbReference type="Pfam" id="PF03486"/>
    </source>
</evidence>
<dbReference type="Gene3D" id="2.40.30.10">
    <property type="entry name" value="Translation factors"/>
    <property type="match status" value="1"/>
</dbReference>
<comment type="caution">
    <text evidence="6">The sequence shown here is derived from an EMBL/GenBank/DDBJ whole genome shotgun (WGS) entry which is preliminary data.</text>
</comment>
<evidence type="ECO:0000256" key="1">
    <source>
        <dbReference type="ARBA" id="ARBA00001974"/>
    </source>
</evidence>
<dbReference type="AlphaFoldDB" id="W1Q6A7"/>
<dbReference type="Pfam" id="PF22780">
    <property type="entry name" value="HI0933_like_1st"/>
    <property type="match status" value="1"/>
</dbReference>
<comment type="cofactor">
    <cofactor evidence="1">
        <name>FAD</name>
        <dbReference type="ChEBI" id="CHEBI:57692"/>
    </cofactor>
</comment>
<dbReference type="InterPro" id="IPR055178">
    <property type="entry name" value="RsdA/BaiN/AoA(So)-like_dom"/>
</dbReference>
<proteinExistence type="predicted"/>
<accession>W1Q6A7</accession>
<dbReference type="Gene3D" id="3.50.50.60">
    <property type="entry name" value="FAD/NAD(P)-binding domain"/>
    <property type="match status" value="1"/>
</dbReference>
<dbReference type="InterPro" id="IPR023166">
    <property type="entry name" value="BaiN-like_dom_sf"/>
</dbReference>
<dbReference type="Proteomes" id="UP000019050">
    <property type="component" value="Unassembled WGS sequence"/>
</dbReference>
<dbReference type="HOGENOM" id="CLU_025174_3_1_9"/>
<dbReference type="PANTHER" id="PTHR42887:SF2">
    <property type="entry name" value="OS12G0638800 PROTEIN"/>
    <property type="match status" value="1"/>
</dbReference>
<dbReference type="PRINTS" id="PR00411">
    <property type="entry name" value="PNDRDTASEI"/>
</dbReference>
<evidence type="ECO:0000313" key="6">
    <source>
        <dbReference type="EMBL" id="ESK65959.1"/>
    </source>
</evidence>
<dbReference type="PANTHER" id="PTHR42887">
    <property type="entry name" value="OS12G0638800 PROTEIN"/>
    <property type="match status" value="1"/>
</dbReference>
<keyword evidence="7" id="KW-1185">Reference proteome</keyword>
<evidence type="ECO:0000256" key="2">
    <source>
        <dbReference type="ARBA" id="ARBA00022630"/>
    </source>
</evidence>
<name>W1Q6A7_ABIDE</name>
<keyword evidence="2" id="KW-0285">Flavoprotein</keyword>
<keyword evidence="3" id="KW-0274">FAD</keyword>
<evidence type="ECO:0000313" key="7">
    <source>
        <dbReference type="Proteomes" id="UP000019050"/>
    </source>
</evidence>